<gene>
    <name evidence="1" type="ORF">E2C01_089624</name>
</gene>
<reference evidence="1 2" key="1">
    <citation type="submission" date="2019-05" db="EMBL/GenBank/DDBJ databases">
        <title>Another draft genome of Portunus trituberculatus and its Hox gene families provides insights of decapod evolution.</title>
        <authorList>
            <person name="Jeong J.-H."/>
            <person name="Song I."/>
            <person name="Kim S."/>
            <person name="Choi T."/>
            <person name="Kim D."/>
            <person name="Ryu S."/>
            <person name="Kim W."/>
        </authorList>
    </citation>
    <scope>NUCLEOTIDE SEQUENCE [LARGE SCALE GENOMIC DNA]</scope>
    <source>
        <tissue evidence="1">Muscle</tissue>
    </source>
</reference>
<organism evidence="1 2">
    <name type="scientific">Portunus trituberculatus</name>
    <name type="common">Swimming crab</name>
    <name type="synonym">Neptunus trituberculatus</name>
    <dbReference type="NCBI Taxonomy" id="210409"/>
    <lineage>
        <taxon>Eukaryota</taxon>
        <taxon>Metazoa</taxon>
        <taxon>Ecdysozoa</taxon>
        <taxon>Arthropoda</taxon>
        <taxon>Crustacea</taxon>
        <taxon>Multicrustacea</taxon>
        <taxon>Malacostraca</taxon>
        <taxon>Eumalacostraca</taxon>
        <taxon>Eucarida</taxon>
        <taxon>Decapoda</taxon>
        <taxon>Pleocyemata</taxon>
        <taxon>Brachyura</taxon>
        <taxon>Eubrachyura</taxon>
        <taxon>Portunoidea</taxon>
        <taxon>Portunidae</taxon>
        <taxon>Portuninae</taxon>
        <taxon>Portunus</taxon>
    </lineage>
</organism>
<keyword evidence="2" id="KW-1185">Reference proteome</keyword>
<sequence>MFWHRLFAFGTCATPYFVLDQLLVRRCVLERMQPGEALTWATEEQMWVWAKVWPLLETPAKVMRGVMVLWIITTTTTTTTNNNNNNNN</sequence>
<dbReference type="AlphaFoldDB" id="A0A5B7JJA6"/>
<name>A0A5B7JJA6_PORTR</name>
<protein>
    <submittedName>
        <fullName evidence="1">Uncharacterized protein</fullName>
    </submittedName>
</protein>
<evidence type="ECO:0000313" key="1">
    <source>
        <dbReference type="EMBL" id="MPC94453.1"/>
    </source>
</evidence>
<accession>A0A5B7JJA6</accession>
<comment type="caution">
    <text evidence="1">The sequence shown here is derived from an EMBL/GenBank/DDBJ whole genome shotgun (WGS) entry which is preliminary data.</text>
</comment>
<proteinExistence type="predicted"/>
<evidence type="ECO:0000313" key="2">
    <source>
        <dbReference type="Proteomes" id="UP000324222"/>
    </source>
</evidence>
<dbReference type="EMBL" id="VSRR010098621">
    <property type="protein sequence ID" value="MPC94453.1"/>
    <property type="molecule type" value="Genomic_DNA"/>
</dbReference>
<dbReference type="Proteomes" id="UP000324222">
    <property type="component" value="Unassembled WGS sequence"/>
</dbReference>